<keyword evidence="1" id="KW-0472">Membrane</keyword>
<evidence type="ECO:0008006" key="4">
    <source>
        <dbReference type="Google" id="ProtNLM"/>
    </source>
</evidence>
<feature type="transmembrane region" description="Helical" evidence="1">
    <location>
        <begin position="110"/>
        <end position="128"/>
    </location>
</feature>
<comment type="caution">
    <text evidence="2">The sequence shown here is derived from an EMBL/GenBank/DDBJ whole genome shotgun (WGS) entry which is preliminary data.</text>
</comment>
<accession>A0A9P6KRJ3</accession>
<proteinExistence type="predicted"/>
<dbReference type="Proteomes" id="UP000756921">
    <property type="component" value="Unassembled WGS sequence"/>
</dbReference>
<keyword evidence="1" id="KW-1133">Transmembrane helix</keyword>
<sequence length="141" mass="15833">MTLSAGSVLFSLIALFTMIGPYVADWNETHVKNPNWPPHARFHNGQTMSTGLFIGLLVFYYTHTAQAPSVKKIYLNFVLVLVHLYYVPALSGILYPGALWMDPEFGTDAPQLRGFGGLLIVAWCAWWLERRRFGSVEGKLA</sequence>
<keyword evidence="1" id="KW-0812">Transmembrane</keyword>
<dbReference type="OrthoDB" id="2819018at2759"/>
<dbReference type="EMBL" id="WJXW01000005">
    <property type="protein sequence ID" value="KAF9735896.1"/>
    <property type="molecule type" value="Genomic_DNA"/>
</dbReference>
<dbReference type="InterPro" id="IPR046580">
    <property type="entry name" value="DUF6640"/>
</dbReference>
<evidence type="ECO:0000313" key="2">
    <source>
        <dbReference type="EMBL" id="KAF9735896.1"/>
    </source>
</evidence>
<name>A0A9P6KRJ3_9PLEO</name>
<feature type="transmembrane region" description="Helical" evidence="1">
    <location>
        <begin position="44"/>
        <end position="61"/>
    </location>
</feature>
<organism evidence="2 3">
    <name type="scientific">Paraphaeosphaeria minitans</name>
    <dbReference type="NCBI Taxonomy" id="565426"/>
    <lineage>
        <taxon>Eukaryota</taxon>
        <taxon>Fungi</taxon>
        <taxon>Dikarya</taxon>
        <taxon>Ascomycota</taxon>
        <taxon>Pezizomycotina</taxon>
        <taxon>Dothideomycetes</taxon>
        <taxon>Pleosporomycetidae</taxon>
        <taxon>Pleosporales</taxon>
        <taxon>Massarineae</taxon>
        <taxon>Didymosphaeriaceae</taxon>
        <taxon>Paraphaeosphaeria</taxon>
    </lineage>
</organism>
<feature type="transmembrane region" description="Helical" evidence="1">
    <location>
        <begin position="73"/>
        <end position="98"/>
    </location>
</feature>
<dbReference type="Pfam" id="PF20345">
    <property type="entry name" value="DUF6640"/>
    <property type="match status" value="1"/>
</dbReference>
<evidence type="ECO:0000313" key="3">
    <source>
        <dbReference type="Proteomes" id="UP000756921"/>
    </source>
</evidence>
<dbReference type="AlphaFoldDB" id="A0A9P6KRJ3"/>
<feature type="transmembrane region" description="Helical" evidence="1">
    <location>
        <begin position="7"/>
        <end position="24"/>
    </location>
</feature>
<evidence type="ECO:0000256" key="1">
    <source>
        <dbReference type="SAM" id="Phobius"/>
    </source>
</evidence>
<gene>
    <name evidence="2" type="ORF">PMIN01_05811</name>
</gene>
<protein>
    <recommendedName>
        <fullName evidence="4">Acetyltransferase</fullName>
    </recommendedName>
</protein>
<reference evidence="2" key="1">
    <citation type="journal article" date="2020" name="Mol. Plant Microbe Interact.">
        <title>Genome Sequence of the Biocontrol Agent Coniothyrium minitans strain Conio (IMI 134523).</title>
        <authorList>
            <person name="Patel D."/>
            <person name="Shittu T.A."/>
            <person name="Baroncelli R."/>
            <person name="Muthumeenakshi S."/>
            <person name="Osborne T.H."/>
            <person name="Janganan T.K."/>
            <person name="Sreenivasaprasad S."/>
        </authorList>
    </citation>
    <scope>NUCLEOTIDE SEQUENCE</scope>
    <source>
        <strain evidence="2">Conio</strain>
    </source>
</reference>
<keyword evidence="3" id="KW-1185">Reference proteome</keyword>